<evidence type="ECO:0000313" key="6">
    <source>
        <dbReference type="Ensembl" id="ENSVKKP00000017927.1"/>
    </source>
</evidence>
<dbReference type="Proteomes" id="UP000694545">
    <property type="component" value="Unplaced"/>
</dbReference>
<feature type="domain" description="WAP" evidence="5">
    <location>
        <begin position="14"/>
        <end position="62"/>
    </location>
</feature>
<dbReference type="Ensembl" id="ENSVKKT00000018380.1">
    <property type="protein sequence ID" value="ENSVKKP00000017927.1"/>
    <property type="gene ID" value="ENSVKKG00000012244.1"/>
</dbReference>
<dbReference type="Gene3D" id="4.10.75.10">
    <property type="entry name" value="Elafin-like"/>
    <property type="match status" value="2"/>
</dbReference>
<dbReference type="InterPro" id="IPR036645">
    <property type="entry name" value="Elafin-like_sf"/>
</dbReference>
<dbReference type="PRINTS" id="PR00003">
    <property type="entry name" value="4DISULPHCORE"/>
</dbReference>
<evidence type="ECO:0000256" key="3">
    <source>
        <dbReference type="ARBA" id="ARBA00023022"/>
    </source>
</evidence>
<name>A0A8D2L7B7_VARKO</name>
<dbReference type="GO" id="GO:0005615">
    <property type="term" value="C:extracellular space"/>
    <property type="evidence" value="ECO:0007669"/>
    <property type="project" value="TreeGrafter"/>
</dbReference>
<keyword evidence="2" id="KW-0732">Signal</keyword>
<reference evidence="6" key="1">
    <citation type="submission" date="2025-08" db="UniProtKB">
        <authorList>
            <consortium name="Ensembl"/>
        </authorList>
    </citation>
    <scope>IDENTIFICATION</scope>
</reference>
<keyword evidence="1" id="KW-0929">Antimicrobial</keyword>
<evidence type="ECO:0000256" key="1">
    <source>
        <dbReference type="ARBA" id="ARBA00022529"/>
    </source>
</evidence>
<dbReference type="OMA" id="SECKGTA"/>
<dbReference type="InterPro" id="IPR008197">
    <property type="entry name" value="WAP_dom"/>
</dbReference>
<dbReference type="GO" id="GO:0019731">
    <property type="term" value="P:antibacterial humoral response"/>
    <property type="evidence" value="ECO:0007669"/>
    <property type="project" value="TreeGrafter"/>
</dbReference>
<dbReference type="Pfam" id="PF00095">
    <property type="entry name" value="WAP"/>
    <property type="match status" value="2"/>
</dbReference>
<evidence type="ECO:0000259" key="5">
    <source>
        <dbReference type="PROSITE" id="PS51390"/>
    </source>
</evidence>
<feature type="domain" description="WAP" evidence="5">
    <location>
        <begin position="79"/>
        <end position="126"/>
    </location>
</feature>
<organism evidence="6 7">
    <name type="scientific">Varanus komodoensis</name>
    <name type="common">Komodo dragon</name>
    <dbReference type="NCBI Taxonomy" id="61221"/>
    <lineage>
        <taxon>Eukaryota</taxon>
        <taxon>Metazoa</taxon>
        <taxon>Chordata</taxon>
        <taxon>Craniata</taxon>
        <taxon>Vertebrata</taxon>
        <taxon>Euteleostomi</taxon>
        <taxon>Lepidosauria</taxon>
        <taxon>Squamata</taxon>
        <taxon>Bifurcata</taxon>
        <taxon>Unidentata</taxon>
        <taxon>Episquamata</taxon>
        <taxon>Toxicofera</taxon>
        <taxon>Anguimorpha</taxon>
        <taxon>Paleoanguimorpha</taxon>
        <taxon>Varanoidea</taxon>
        <taxon>Varanidae</taxon>
        <taxon>Varanus</taxon>
    </lineage>
</organism>
<dbReference type="GO" id="GO:0045087">
    <property type="term" value="P:innate immune response"/>
    <property type="evidence" value="ECO:0007669"/>
    <property type="project" value="TreeGrafter"/>
</dbReference>
<evidence type="ECO:0000256" key="2">
    <source>
        <dbReference type="ARBA" id="ARBA00022729"/>
    </source>
</evidence>
<dbReference type="PANTHER" id="PTHR19441:SF95">
    <property type="entry name" value="PERLWAPIN ISOFORM X1"/>
    <property type="match status" value="1"/>
</dbReference>
<evidence type="ECO:0000256" key="4">
    <source>
        <dbReference type="ARBA" id="ARBA00035122"/>
    </source>
</evidence>
<dbReference type="PANTHER" id="PTHR19441">
    <property type="entry name" value="WHEY ACDIC PROTEIN WAP"/>
    <property type="match status" value="1"/>
</dbReference>
<keyword evidence="7" id="KW-1185">Reference proteome</keyword>
<comment type="similarity">
    <text evidence="4">Belongs to the venom waprin family.</text>
</comment>
<reference evidence="6" key="2">
    <citation type="submission" date="2025-09" db="UniProtKB">
        <authorList>
            <consortium name="Ensembl"/>
        </authorList>
    </citation>
    <scope>IDENTIFICATION</scope>
</reference>
<dbReference type="InterPro" id="IPR050514">
    <property type="entry name" value="WAP_four-disulfide_core"/>
</dbReference>
<accession>A0A8D2L7B7</accession>
<dbReference type="AlphaFoldDB" id="A0A8D2L7B7"/>
<dbReference type="SUPFAM" id="SSF57256">
    <property type="entry name" value="Elafin-like"/>
    <property type="match status" value="2"/>
</dbReference>
<proteinExistence type="inferred from homology"/>
<keyword evidence="3" id="KW-0044">Antibiotic</keyword>
<evidence type="ECO:0000313" key="7">
    <source>
        <dbReference type="Proteomes" id="UP000694545"/>
    </source>
</evidence>
<dbReference type="GO" id="GO:0004867">
    <property type="term" value="F:serine-type endopeptidase inhibitor activity"/>
    <property type="evidence" value="ECO:0007669"/>
    <property type="project" value="TreeGrafter"/>
</dbReference>
<dbReference type="PROSITE" id="PS51390">
    <property type="entry name" value="WAP"/>
    <property type="match status" value="2"/>
</dbReference>
<protein>
    <recommendedName>
        <fullName evidence="5">WAP domain-containing protein</fullName>
    </recommendedName>
</protein>
<sequence>KITSFSAAVLHRMTLMQPGVCPRASATCSGGKVVDYCQGDDQCPNQRKCCLGPCGKACTQPEKGTVCVQLLTLSDWVVAEKKPKSCPLDATKCTTLADYECNNDSECKGTAKCCFSKCALRCVTPI</sequence>
<dbReference type="SMART" id="SM00217">
    <property type="entry name" value="WAP"/>
    <property type="match status" value="2"/>
</dbReference>